<comment type="caution">
    <text evidence="3">The sequence shown here is derived from an EMBL/GenBank/DDBJ whole genome shotgun (WGS) entry which is preliminary data.</text>
</comment>
<dbReference type="Pfam" id="PF13490">
    <property type="entry name" value="zf-HC2"/>
    <property type="match status" value="1"/>
</dbReference>
<dbReference type="AlphaFoldDB" id="A0A941EHB4"/>
<proteinExistence type="predicted"/>
<feature type="domain" description="Putative zinc-finger" evidence="2">
    <location>
        <begin position="10"/>
        <end position="43"/>
    </location>
</feature>
<dbReference type="NCBIfam" id="TIGR03988">
    <property type="entry name" value="antisig_RsrA"/>
    <property type="match status" value="1"/>
</dbReference>
<protein>
    <submittedName>
        <fullName evidence="3">Mycothiol system anti-sigma-R factor</fullName>
    </submittedName>
</protein>
<name>A0A941EHB4_9ACTN</name>
<sequence length="106" mass="11529">MSCGHPHDDCASVLEHVYEYIDHEMADDDLATVKQHLDDCSPCLAEYGLEQAVKSLVHRCCSEVAPEDLRAKVLSKIRQVQAGAVAEADRVPAEEPDAAKQSPALS</sequence>
<evidence type="ECO:0000313" key="3">
    <source>
        <dbReference type="EMBL" id="MBR7829089.1"/>
    </source>
</evidence>
<dbReference type="EMBL" id="JAGSOH010000074">
    <property type="protein sequence ID" value="MBR7829089.1"/>
    <property type="molecule type" value="Genomic_DNA"/>
</dbReference>
<accession>A0A941EHB4</accession>
<evidence type="ECO:0000313" key="4">
    <source>
        <dbReference type="Proteomes" id="UP000676325"/>
    </source>
</evidence>
<evidence type="ECO:0000256" key="1">
    <source>
        <dbReference type="SAM" id="MobiDB-lite"/>
    </source>
</evidence>
<feature type="region of interest" description="Disordered" evidence="1">
    <location>
        <begin position="85"/>
        <end position="106"/>
    </location>
</feature>
<dbReference type="InterPro" id="IPR024020">
    <property type="entry name" value="Anit_sigma_mycothiol_RsrA"/>
</dbReference>
<reference evidence="3" key="1">
    <citation type="submission" date="2021-04" db="EMBL/GenBank/DDBJ databases">
        <title>Genome based classification of Actinospica acidithermotolerans sp. nov., an actinobacterium isolated from an Indonesian hot spring.</title>
        <authorList>
            <person name="Kusuma A.B."/>
            <person name="Putra K.E."/>
            <person name="Nafisah S."/>
            <person name="Loh J."/>
            <person name="Nouioui I."/>
            <person name="Goodfellow M."/>
        </authorList>
    </citation>
    <scope>NUCLEOTIDE SEQUENCE</scope>
    <source>
        <strain evidence="3">MGRD01-02</strain>
    </source>
</reference>
<dbReference type="RefSeq" id="WP_212520225.1">
    <property type="nucleotide sequence ID" value="NZ_JAGSOH010000074.1"/>
</dbReference>
<keyword evidence="4" id="KW-1185">Reference proteome</keyword>
<dbReference type="InterPro" id="IPR027383">
    <property type="entry name" value="Znf_put"/>
</dbReference>
<dbReference type="Proteomes" id="UP000676325">
    <property type="component" value="Unassembled WGS sequence"/>
</dbReference>
<evidence type="ECO:0000259" key="2">
    <source>
        <dbReference type="Pfam" id="PF13490"/>
    </source>
</evidence>
<gene>
    <name evidence="3" type="primary">rsrA</name>
    <name evidence="3" type="ORF">KDK95_22470</name>
</gene>
<organism evidence="3 4">
    <name type="scientific">Actinospica acidithermotolerans</name>
    <dbReference type="NCBI Taxonomy" id="2828514"/>
    <lineage>
        <taxon>Bacteria</taxon>
        <taxon>Bacillati</taxon>
        <taxon>Actinomycetota</taxon>
        <taxon>Actinomycetes</taxon>
        <taxon>Catenulisporales</taxon>
        <taxon>Actinospicaceae</taxon>
        <taxon>Actinospica</taxon>
    </lineage>
</organism>